<organism evidence="2 3">
    <name type="scientific">Burkholderia phage BCSR52</name>
    <dbReference type="NCBI Taxonomy" id="2805748"/>
    <lineage>
        <taxon>Viruses</taxon>
        <taxon>Duplodnaviria</taxon>
        <taxon>Heunggongvirae</taxon>
        <taxon>Uroviricota</taxon>
        <taxon>Caudoviricetes</taxon>
        <taxon>Lindbergviridae</taxon>
        <taxon>Irusalimvirus</taxon>
        <taxon>Irusalimvirus BCSR52</taxon>
    </lineage>
</organism>
<proteinExistence type="predicted"/>
<evidence type="ECO:0000313" key="3">
    <source>
        <dbReference type="Proteomes" id="UP000622430"/>
    </source>
</evidence>
<evidence type="ECO:0000313" key="2">
    <source>
        <dbReference type="EMBL" id="QRE00458.1"/>
    </source>
</evidence>
<dbReference type="Proteomes" id="UP000622430">
    <property type="component" value="Segment"/>
</dbReference>
<name>A0A889IRT2_9CAUD</name>
<reference evidence="2" key="1">
    <citation type="submission" date="2021-01" db="EMBL/GenBank/DDBJ databases">
        <authorList>
            <person name="Rakov C."/>
            <person name="Alkalay-Oren S."/>
            <person name="Coppenhagen-Glazer S."/>
            <person name="Hazan R."/>
        </authorList>
    </citation>
    <scope>NUCLEOTIDE SEQUENCE</scope>
</reference>
<evidence type="ECO:0000256" key="1">
    <source>
        <dbReference type="SAM" id="MobiDB-lite"/>
    </source>
</evidence>
<accession>A0A889IRT2</accession>
<dbReference type="EMBL" id="MW460246">
    <property type="protein sequence ID" value="QRE00458.1"/>
    <property type="molecule type" value="Genomic_DNA"/>
</dbReference>
<keyword evidence="3" id="KW-1185">Reference proteome</keyword>
<protein>
    <submittedName>
        <fullName evidence="2">Uncharacterized protein</fullName>
    </submittedName>
</protein>
<sequence>MIRRSIIIEITCAIDFYRQEYRNEIGNRRRAALARMTVWVIGHDRELDGNDNRDRAGMKRSMSYRSVK</sequence>
<feature type="region of interest" description="Disordered" evidence="1">
    <location>
        <begin position="46"/>
        <end position="68"/>
    </location>
</feature>
<feature type="compositionally biased region" description="Basic and acidic residues" evidence="1">
    <location>
        <begin position="46"/>
        <end position="57"/>
    </location>
</feature>